<evidence type="ECO:0000313" key="2">
    <source>
        <dbReference type="EMBL" id="GMF51917.1"/>
    </source>
</evidence>
<dbReference type="OrthoDB" id="1750432at2759"/>
<dbReference type="Gene3D" id="3.30.70.270">
    <property type="match status" value="1"/>
</dbReference>
<sequence length="76" mass="8702">MGLSDSPGTFNRLLQKVFKDLEDVMMIYFDDIYVFTQSEDVADHVEALDRVLSGVKNNNFKSSCRSASSAWMRFRA</sequence>
<evidence type="ECO:0000313" key="3">
    <source>
        <dbReference type="Proteomes" id="UP001165121"/>
    </source>
</evidence>
<dbReference type="AlphaFoldDB" id="A0A9W6Y499"/>
<dbReference type="EMBL" id="BSXT01002973">
    <property type="protein sequence ID" value="GMF51917.1"/>
    <property type="molecule type" value="Genomic_DNA"/>
</dbReference>
<reference evidence="2" key="1">
    <citation type="submission" date="2023-04" db="EMBL/GenBank/DDBJ databases">
        <title>Phytophthora fragariaefolia NBRC 109709.</title>
        <authorList>
            <person name="Ichikawa N."/>
            <person name="Sato H."/>
            <person name="Tonouchi N."/>
        </authorList>
    </citation>
    <scope>NUCLEOTIDE SEQUENCE</scope>
    <source>
        <strain evidence="2">NBRC 109709</strain>
    </source>
</reference>
<gene>
    <name evidence="2" type="ORF">Pfra01_002115800</name>
</gene>
<proteinExistence type="predicted"/>
<accession>A0A9W6Y499</accession>
<name>A0A9W6Y499_9STRA</name>
<dbReference type="InterPro" id="IPR043128">
    <property type="entry name" value="Rev_trsase/Diguanyl_cyclase"/>
</dbReference>
<dbReference type="InterPro" id="IPR043502">
    <property type="entry name" value="DNA/RNA_pol_sf"/>
</dbReference>
<evidence type="ECO:0000259" key="1">
    <source>
        <dbReference type="Pfam" id="PF00078"/>
    </source>
</evidence>
<dbReference type="InterPro" id="IPR000477">
    <property type="entry name" value="RT_dom"/>
</dbReference>
<protein>
    <submittedName>
        <fullName evidence="2">Unnamed protein product</fullName>
    </submittedName>
</protein>
<organism evidence="2 3">
    <name type="scientific">Phytophthora fragariaefolia</name>
    <dbReference type="NCBI Taxonomy" id="1490495"/>
    <lineage>
        <taxon>Eukaryota</taxon>
        <taxon>Sar</taxon>
        <taxon>Stramenopiles</taxon>
        <taxon>Oomycota</taxon>
        <taxon>Peronosporomycetes</taxon>
        <taxon>Peronosporales</taxon>
        <taxon>Peronosporaceae</taxon>
        <taxon>Phytophthora</taxon>
    </lineage>
</organism>
<dbReference type="Proteomes" id="UP001165121">
    <property type="component" value="Unassembled WGS sequence"/>
</dbReference>
<keyword evidence="3" id="KW-1185">Reference proteome</keyword>
<comment type="caution">
    <text evidence="2">The sequence shown here is derived from an EMBL/GenBank/DDBJ whole genome shotgun (WGS) entry which is preliminary data.</text>
</comment>
<feature type="domain" description="Reverse transcriptase" evidence="1">
    <location>
        <begin position="2"/>
        <end position="61"/>
    </location>
</feature>
<dbReference type="Pfam" id="PF00078">
    <property type="entry name" value="RVT_1"/>
    <property type="match status" value="1"/>
</dbReference>
<dbReference type="SUPFAM" id="SSF56672">
    <property type="entry name" value="DNA/RNA polymerases"/>
    <property type="match status" value="1"/>
</dbReference>